<feature type="region of interest" description="Disordered" evidence="1">
    <location>
        <begin position="117"/>
        <end position="140"/>
    </location>
</feature>
<reference evidence="2" key="1">
    <citation type="submission" date="2020-11" db="EMBL/GenBank/DDBJ databases">
        <authorList>
            <person name="Tran Van P."/>
        </authorList>
    </citation>
    <scope>NUCLEOTIDE SEQUENCE</scope>
</reference>
<sequence length="140" mass="16295">MSSDEVDGHERGKRNEEYHELCFSSDAPFKVQCNISIRGIVIDTYRLRKTEPKLQLPDKQAYTGNIPINTAKMEDIKKSLVYVTEERVSDSGKPNPWLMDLTKTFQALSQVYRDMHSVNPPQQSRERVTHQHRASRLYKD</sequence>
<dbReference type="AlphaFoldDB" id="A0A7R9F6R8"/>
<evidence type="ECO:0000256" key="1">
    <source>
        <dbReference type="SAM" id="MobiDB-lite"/>
    </source>
</evidence>
<name>A0A7R9F6R8_9NEOP</name>
<evidence type="ECO:0000313" key="2">
    <source>
        <dbReference type="EMBL" id="CAD7446864.1"/>
    </source>
</evidence>
<protein>
    <submittedName>
        <fullName evidence="2">Uncharacterized protein</fullName>
    </submittedName>
</protein>
<feature type="compositionally biased region" description="Basic residues" evidence="1">
    <location>
        <begin position="130"/>
        <end position="140"/>
    </location>
</feature>
<gene>
    <name evidence="2" type="ORF">TBIB3V08_LOCUS9184</name>
</gene>
<proteinExistence type="predicted"/>
<accession>A0A7R9F6R8</accession>
<organism evidence="2">
    <name type="scientific">Timema bartmani</name>
    <dbReference type="NCBI Taxonomy" id="61472"/>
    <lineage>
        <taxon>Eukaryota</taxon>
        <taxon>Metazoa</taxon>
        <taxon>Ecdysozoa</taxon>
        <taxon>Arthropoda</taxon>
        <taxon>Hexapoda</taxon>
        <taxon>Insecta</taxon>
        <taxon>Pterygota</taxon>
        <taxon>Neoptera</taxon>
        <taxon>Polyneoptera</taxon>
        <taxon>Phasmatodea</taxon>
        <taxon>Timematodea</taxon>
        <taxon>Timematoidea</taxon>
        <taxon>Timematidae</taxon>
        <taxon>Timema</taxon>
    </lineage>
</organism>
<dbReference type="EMBL" id="OD568347">
    <property type="protein sequence ID" value="CAD7446864.1"/>
    <property type="molecule type" value="Genomic_DNA"/>
</dbReference>